<name>N6Z8A7_THAL4</name>
<feature type="transmembrane region" description="Helical" evidence="1">
    <location>
        <begin position="323"/>
        <end position="344"/>
    </location>
</feature>
<evidence type="ECO:0000256" key="1">
    <source>
        <dbReference type="SAM" id="Phobius"/>
    </source>
</evidence>
<comment type="caution">
    <text evidence="3">The sequence shown here is derived from an EMBL/GenBank/DDBJ whole genome shotgun (WGS) entry which is preliminary data.</text>
</comment>
<proteinExistence type="predicted"/>
<keyword evidence="4" id="KW-1185">Reference proteome</keyword>
<feature type="domain" description="VanZ-like" evidence="2">
    <location>
        <begin position="4"/>
        <end position="122"/>
    </location>
</feature>
<gene>
    <name evidence="3" type="ORF">C666_00115</name>
</gene>
<evidence type="ECO:0000313" key="3">
    <source>
        <dbReference type="EMBL" id="ENO90583.1"/>
    </source>
</evidence>
<organism evidence="3 4">
    <name type="scientific">Thauera linaloolentis (strain DSM 12138 / JCM 21573 / CCUG 41526 / CIP 105981 / IAM 15112 / NBRC 102519 / 47Lol)</name>
    <dbReference type="NCBI Taxonomy" id="1123367"/>
    <lineage>
        <taxon>Bacteria</taxon>
        <taxon>Pseudomonadati</taxon>
        <taxon>Pseudomonadota</taxon>
        <taxon>Betaproteobacteria</taxon>
        <taxon>Rhodocyclales</taxon>
        <taxon>Zoogloeaceae</taxon>
        <taxon>Thauera</taxon>
    </lineage>
</organism>
<dbReference type="eggNOG" id="COG5652">
    <property type="taxonomic scope" value="Bacteria"/>
</dbReference>
<accession>N6Z8A7</accession>
<dbReference type="RefSeq" id="WP_004332267.1">
    <property type="nucleotide sequence ID" value="NZ_AMXE01000001.1"/>
</dbReference>
<feature type="transmembrane region" description="Helical" evidence="1">
    <location>
        <begin position="251"/>
        <end position="274"/>
    </location>
</feature>
<dbReference type="STRING" id="1123367.GCA_000621305_02016"/>
<dbReference type="EMBL" id="AMXE01000001">
    <property type="protein sequence ID" value="ENO90583.1"/>
    <property type="molecule type" value="Genomic_DNA"/>
</dbReference>
<dbReference type="Proteomes" id="UP000013232">
    <property type="component" value="Unassembled WGS sequence"/>
</dbReference>
<evidence type="ECO:0000313" key="4">
    <source>
        <dbReference type="Proteomes" id="UP000013232"/>
    </source>
</evidence>
<sequence length="382" mass="40758">MLALLILISVLIGYGSLYPFDFSLGERGLTEVSTFFTQPDLQMSRGDLVGNLLLFAPYGFVAASMAGTRKHHPASALAVLLGLGGSLALALQIAQLWLPSRVPALGDVFVNIAGMLLGVTAAGLARRLMPSLPGNRKPLIPLGLALSWLAYQWFPFVPTLDLQNITNALKPLLLSPQFDAPRTLHTAVAWLAFFKLWDIIAAGRTSSLMLAAVGVFIVGAKVLIVGAGISLNNVLGLGLALAFLRWRNAPSALPVLLIAMLLSLFLSGLAPFAIQSTPEAFHWIPFTGMLEGDMGNNLMNLIEKTYFYGALILLMARHGAHPVPASIAVAGCLIAVEAAQIFIAGRTAETTDPVLALILGFVIQLGISKRSAHHTRRPPQSY</sequence>
<evidence type="ECO:0000259" key="2">
    <source>
        <dbReference type="Pfam" id="PF04892"/>
    </source>
</evidence>
<feature type="transmembrane region" description="Helical" evidence="1">
    <location>
        <begin position="104"/>
        <end position="125"/>
    </location>
</feature>
<feature type="transmembrane region" description="Helical" evidence="1">
    <location>
        <begin position="137"/>
        <end position="154"/>
    </location>
</feature>
<reference evidence="3 4" key="1">
    <citation type="submission" date="2012-09" db="EMBL/GenBank/DDBJ databases">
        <title>Draft Genome Sequences of 6 Strains from Genus Thauera.</title>
        <authorList>
            <person name="Liu B."/>
            <person name="Shapleigh J.P."/>
            <person name="Frostegard A.H."/>
        </authorList>
    </citation>
    <scope>NUCLEOTIDE SEQUENCE [LARGE SCALE GENOMIC DNA]</scope>
    <source>
        <strain evidence="4">47Lol / DSM 12138</strain>
    </source>
</reference>
<keyword evidence="1" id="KW-1133">Transmembrane helix</keyword>
<feature type="transmembrane region" description="Helical" evidence="1">
    <location>
        <begin position="350"/>
        <end position="367"/>
    </location>
</feature>
<keyword evidence="1" id="KW-0472">Membrane</keyword>
<dbReference type="Pfam" id="PF04892">
    <property type="entry name" value="VanZ"/>
    <property type="match status" value="1"/>
</dbReference>
<feature type="transmembrane region" description="Helical" evidence="1">
    <location>
        <begin position="48"/>
        <end position="67"/>
    </location>
</feature>
<dbReference type="InterPro" id="IPR006976">
    <property type="entry name" value="VanZ-like"/>
</dbReference>
<keyword evidence="1" id="KW-0812">Transmembrane</keyword>
<feature type="transmembrane region" description="Helical" evidence="1">
    <location>
        <begin position="208"/>
        <end position="231"/>
    </location>
</feature>
<feature type="transmembrane region" description="Helical" evidence="1">
    <location>
        <begin position="74"/>
        <end position="98"/>
    </location>
</feature>
<dbReference type="OrthoDB" id="7055135at2"/>
<protein>
    <recommendedName>
        <fullName evidence="2">VanZ-like domain-containing protein</fullName>
    </recommendedName>
</protein>
<dbReference type="AlphaFoldDB" id="N6Z8A7"/>